<dbReference type="Gene3D" id="1.10.8.60">
    <property type="match status" value="1"/>
</dbReference>
<comment type="caution">
    <text evidence="9">Lacks conserved residue(s) required for the propagation of feature annotation.</text>
</comment>
<dbReference type="NCBIfam" id="TIGR00635">
    <property type="entry name" value="ruvB"/>
    <property type="match status" value="1"/>
</dbReference>
<dbReference type="GO" id="GO:0009378">
    <property type="term" value="F:four-way junction helicase activity"/>
    <property type="evidence" value="ECO:0007669"/>
    <property type="project" value="InterPro"/>
</dbReference>
<feature type="binding site" evidence="9">
    <location>
        <position position="221"/>
    </location>
    <ligand>
        <name>ATP</name>
        <dbReference type="ChEBI" id="CHEBI:30616"/>
    </ligand>
</feature>
<feature type="binding site" evidence="9">
    <location>
        <position position="65"/>
    </location>
    <ligand>
        <name>ATP</name>
        <dbReference type="ChEBI" id="CHEBI:30616"/>
    </ligand>
</feature>
<feature type="binding site" evidence="9">
    <location>
        <position position="69"/>
    </location>
    <ligand>
        <name>ATP</name>
        <dbReference type="ChEBI" id="CHEBI:30616"/>
    </ligand>
</feature>
<dbReference type="InterPro" id="IPR036390">
    <property type="entry name" value="WH_DNA-bd_sf"/>
</dbReference>
<dbReference type="NCBIfam" id="NF000868">
    <property type="entry name" value="PRK00080.1"/>
    <property type="match status" value="1"/>
</dbReference>
<dbReference type="PANTHER" id="PTHR42848">
    <property type="match status" value="1"/>
</dbReference>
<keyword evidence="2 9" id="KW-0547">Nucleotide-binding</keyword>
<organism evidence="12 13">
    <name type="scientific">Thermaerobacter subterraneus DSM 13965</name>
    <dbReference type="NCBI Taxonomy" id="867903"/>
    <lineage>
        <taxon>Bacteria</taxon>
        <taxon>Bacillati</taxon>
        <taxon>Bacillota</taxon>
        <taxon>Clostridia</taxon>
        <taxon>Eubacteriales</taxon>
        <taxon>Clostridiales Family XVII. Incertae Sedis</taxon>
        <taxon>Thermaerobacter</taxon>
    </lineage>
</organism>
<evidence type="ECO:0000256" key="4">
    <source>
        <dbReference type="ARBA" id="ARBA00022801"/>
    </source>
</evidence>
<dbReference type="InterPro" id="IPR008823">
    <property type="entry name" value="RuvB_wg_C"/>
</dbReference>
<dbReference type="SMART" id="SM00382">
    <property type="entry name" value="AAA"/>
    <property type="match status" value="1"/>
</dbReference>
<feature type="domain" description="AAA+ ATPase" evidence="11">
    <location>
        <begin position="54"/>
        <end position="185"/>
    </location>
</feature>
<feature type="binding site" evidence="9">
    <location>
        <position position="70"/>
    </location>
    <ligand>
        <name>ATP</name>
        <dbReference type="ChEBI" id="CHEBI:30616"/>
    </ligand>
</feature>
<keyword evidence="7 9" id="KW-0233">DNA recombination</keyword>
<keyword evidence="3 9" id="KW-0227">DNA damage</keyword>
<keyword evidence="12" id="KW-0347">Helicase</keyword>
<evidence type="ECO:0000256" key="8">
    <source>
        <dbReference type="ARBA" id="ARBA00023204"/>
    </source>
</evidence>
<comment type="caution">
    <text evidence="12">The sequence shown here is derived from an EMBL/GenBank/DDBJ whole genome shotgun (WGS) entry which is preliminary data.</text>
</comment>
<feature type="binding site" evidence="9">
    <location>
        <position position="68"/>
    </location>
    <ligand>
        <name>ATP</name>
        <dbReference type="ChEBI" id="CHEBI:30616"/>
    </ligand>
</feature>
<evidence type="ECO:0000259" key="11">
    <source>
        <dbReference type="SMART" id="SM00382"/>
    </source>
</evidence>
<accession>K6PZE5</accession>
<comment type="catalytic activity">
    <reaction evidence="9">
        <text>ATP + H2O = ADP + phosphate + H(+)</text>
        <dbReference type="Rhea" id="RHEA:13065"/>
        <dbReference type="ChEBI" id="CHEBI:15377"/>
        <dbReference type="ChEBI" id="CHEBI:15378"/>
        <dbReference type="ChEBI" id="CHEBI:30616"/>
        <dbReference type="ChEBI" id="CHEBI:43474"/>
        <dbReference type="ChEBI" id="CHEBI:456216"/>
    </reaction>
</comment>
<protein>
    <recommendedName>
        <fullName evidence="9">Holliday junction branch migration complex subunit RuvB</fullName>
        <ecNumber evidence="9">3.6.4.-</ecNumber>
    </recommendedName>
</protein>
<dbReference type="Gene3D" id="1.10.10.10">
    <property type="entry name" value="Winged helix-like DNA-binding domain superfamily/Winged helix DNA-binding domain"/>
    <property type="match status" value="1"/>
</dbReference>
<feature type="binding site" evidence="9">
    <location>
        <begin position="131"/>
        <end position="133"/>
    </location>
    <ligand>
        <name>ATP</name>
        <dbReference type="ChEBI" id="CHEBI:30616"/>
    </ligand>
</feature>
<feature type="compositionally biased region" description="Gly residues" evidence="10">
    <location>
        <begin position="346"/>
        <end position="362"/>
    </location>
</feature>
<evidence type="ECO:0000256" key="7">
    <source>
        <dbReference type="ARBA" id="ARBA00023172"/>
    </source>
</evidence>
<keyword evidence="1 9" id="KW-0963">Cytoplasm</keyword>
<dbReference type="PANTHER" id="PTHR42848:SF1">
    <property type="entry name" value="HOLLIDAY JUNCTION BRANCH MIGRATION COMPLEX SUBUNIT RUVB"/>
    <property type="match status" value="1"/>
</dbReference>
<dbReference type="SUPFAM" id="SSF46785">
    <property type="entry name" value="Winged helix' DNA-binding domain"/>
    <property type="match status" value="1"/>
</dbReference>
<feature type="region of interest" description="Head domain (RuvB-H)" evidence="9">
    <location>
        <begin position="258"/>
        <end position="380"/>
    </location>
</feature>
<sequence length="380" mass="41159">MIEEERVVSSRLQAGDAPLEAGLRPQSLDDFPGQERVKEKLSIYIQAARERGDALDHVLLYGPPGLGKTSLAQVIARELGVGFRMTSGPAIERAGDLAALLTNLNDRDVLFIDEIHRLPRPVEEILYPAMEDFALDLIIGKGPAARSLRIDLPRFTLVGATTRAGRLTGPLRDRFGVLLRLEYYRPEELTRIVLRAAGILGVAIDPEGAAEVARRARGTPRVANRLLRRLRDYAQVRAEGVITAEVARAGLDLMEVDPLGLDRADRRLLAVMAQHYGGGPVGLETLAAAIGEEPETIEDVYEPYLMQMGFLQRTPRGRVLARRAYEHLGLPVPAWLDAEGPETGVRPGGARAGSGPARGGSGSSRDETGSAQQELPGLGL</sequence>
<keyword evidence="4 9" id="KW-0378">Hydrolase</keyword>
<dbReference type="AlphaFoldDB" id="K6PZE5"/>
<proteinExistence type="inferred from homology"/>
<comment type="domain">
    <text evidence="9">Has 3 domains, the large (RuvB-L) and small ATPase (RuvB-S) domains and the C-terminal head (RuvB-H) domain. The head domain binds DNA, while the ATPase domains jointly bind ATP, ADP or are empty depending on the state of the subunit in the translocation cycle. During a single DNA translocation step the structure of each domain remains the same, but their relative positions change.</text>
</comment>
<dbReference type="CDD" id="cd00009">
    <property type="entry name" value="AAA"/>
    <property type="match status" value="1"/>
</dbReference>
<feature type="region of interest" description="Large ATPase domain (RuvB-L)" evidence="9">
    <location>
        <begin position="4"/>
        <end position="184"/>
    </location>
</feature>
<feature type="binding site" evidence="9">
    <location>
        <position position="23"/>
    </location>
    <ligand>
        <name>ATP</name>
        <dbReference type="ChEBI" id="CHEBI:30616"/>
    </ligand>
</feature>
<comment type="function">
    <text evidence="9">The RuvA-RuvB-RuvC complex processes Holliday junction (HJ) DNA during genetic recombination and DNA repair, while the RuvA-RuvB complex plays an important role in the rescue of blocked DNA replication forks via replication fork reversal (RFR). RuvA specifically binds to HJ cruciform DNA, conferring on it an open structure. The RuvB hexamer acts as an ATP-dependent pump, pulling dsDNA into and through the RuvAB complex. RuvB forms 2 homohexamers on either side of HJ DNA bound by 1 or 2 RuvA tetramers; 4 subunits per hexamer contact DNA at a time. Coordinated motions by a converter formed by DNA-disengaged RuvB subunits stimulates ATP hydrolysis and nucleotide exchange. Immobilization of the converter enables RuvB to convert the ATP-contained energy into a lever motion, pulling 2 nucleotides of DNA out of the RuvA tetramer per ATP hydrolyzed, thus driving DNA branch migration. The RuvB motors rotate together with the DNA substrate, which together with the progressing nucleotide cycle form the mechanistic basis for DNA recombination by continuous HJ branch migration. Branch migration allows RuvC to scan DNA until it finds its consensus sequence, where it cleaves and resolves cruciform DNA.</text>
</comment>
<dbReference type="STRING" id="867903.ThesuDRAFT_01682"/>
<gene>
    <name evidence="9" type="primary">ruvB</name>
    <name evidence="12" type="ORF">ThesuDRAFT_01682</name>
</gene>
<feature type="binding site" evidence="9">
    <location>
        <position position="69"/>
    </location>
    <ligand>
        <name>Mg(2+)</name>
        <dbReference type="ChEBI" id="CHEBI:18420"/>
    </ligand>
</feature>
<reference evidence="12" key="2">
    <citation type="submission" date="2012-10" db="EMBL/GenBank/DDBJ databases">
        <title>Improved high-quality draft of Thermaerobacter subterraneus C21, DSM 13965.</title>
        <authorList>
            <consortium name="DOE Joint Genome Institute"/>
            <person name="Eisen J."/>
            <person name="Huntemann M."/>
            <person name="Wei C.-L."/>
            <person name="Han J."/>
            <person name="Detter J.C."/>
            <person name="Han C."/>
            <person name="Tapia R."/>
            <person name="Chen A."/>
            <person name="Kyrpides N."/>
            <person name="Mavromatis K."/>
            <person name="Markowitz V."/>
            <person name="Szeto E."/>
            <person name="Ivanova N."/>
            <person name="Mikhailova N."/>
            <person name="Ovchinnikova G."/>
            <person name="Pagani I."/>
            <person name="Pati A."/>
            <person name="Goodwin L."/>
            <person name="Nordberg H.P."/>
            <person name="Cantor M.N."/>
            <person name="Hua S.X."/>
            <person name="Woyke T."/>
            <person name="Eisen J."/>
            <person name="Klenk H.-P."/>
        </authorList>
    </citation>
    <scope>NUCLEOTIDE SEQUENCE [LARGE SCALE GENOMIC DNA]</scope>
    <source>
        <strain evidence="12">DSM 13965</strain>
    </source>
</reference>
<evidence type="ECO:0000256" key="9">
    <source>
        <dbReference type="HAMAP-Rule" id="MF_00016"/>
    </source>
</evidence>
<dbReference type="GO" id="GO:0016887">
    <property type="term" value="F:ATP hydrolysis activity"/>
    <property type="evidence" value="ECO:0007669"/>
    <property type="project" value="RHEA"/>
</dbReference>
<dbReference type="InterPro" id="IPR027417">
    <property type="entry name" value="P-loop_NTPase"/>
</dbReference>
<dbReference type="GO" id="GO:0048476">
    <property type="term" value="C:Holliday junction resolvase complex"/>
    <property type="evidence" value="ECO:0007669"/>
    <property type="project" value="UniProtKB-UniRule"/>
</dbReference>
<evidence type="ECO:0000256" key="1">
    <source>
        <dbReference type="ARBA" id="ARBA00022490"/>
    </source>
</evidence>
<dbReference type="Proteomes" id="UP000005710">
    <property type="component" value="Unassembled WGS sequence"/>
</dbReference>
<feature type="binding site" evidence="9">
    <location>
        <position position="318"/>
    </location>
    <ligand>
        <name>DNA</name>
        <dbReference type="ChEBI" id="CHEBI:16991"/>
    </ligand>
</feature>
<dbReference type="Pfam" id="PF05496">
    <property type="entry name" value="RuvB_N"/>
    <property type="match status" value="1"/>
</dbReference>
<dbReference type="InterPro" id="IPR004605">
    <property type="entry name" value="DNA_helicase_Holl-junc_RuvB"/>
</dbReference>
<dbReference type="InterPro" id="IPR008824">
    <property type="entry name" value="RuvB-like_N"/>
</dbReference>
<dbReference type="GO" id="GO:0006310">
    <property type="term" value="P:DNA recombination"/>
    <property type="evidence" value="ECO:0007669"/>
    <property type="project" value="UniProtKB-UniRule"/>
</dbReference>
<feature type="binding site" evidence="9">
    <location>
        <position position="313"/>
    </location>
    <ligand>
        <name>DNA</name>
        <dbReference type="ChEBI" id="CHEBI:16991"/>
    </ligand>
</feature>
<evidence type="ECO:0000256" key="3">
    <source>
        <dbReference type="ARBA" id="ARBA00022763"/>
    </source>
</evidence>
<feature type="region of interest" description="Disordered" evidence="10">
    <location>
        <begin position="336"/>
        <end position="380"/>
    </location>
</feature>
<evidence type="ECO:0000313" key="13">
    <source>
        <dbReference type="Proteomes" id="UP000005710"/>
    </source>
</evidence>
<dbReference type="eggNOG" id="COG2255">
    <property type="taxonomic scope" value="Bacteria"/>
</dbReference>
<name>K6PZE5_9FIRM</name>
<feature type="binding site" evidence="9">
    <location>
        <position position="174"/>
    </location>
    <ligand>
        <name>ATP</name>
        <dbReference type="ChEBI" id="CHEBI:30616"/>
    </ligand>
</feature>
<reference evidence="12" key="1">
    <citation type="submission" date="2010-10" db="EMBL/GenBank/DDBJ databases">
        <authorList>
            <consortium name="US DOE Joint Genome Institute (JGI-PGF)"/>
            <person name="Lucas S."/>
            <person name="Copeland A."/>
            <person name="Lapidus A."/>
            <person name="Bruce D."/>
            <person name="Goodwin L."/>
            <person name="Pitluck S."/>
            <person name="Kyrpides N."/>
            <person name="Mavromatis K."/>
            <person name="Detter J.C."/>
            <person name="Han C."/>
            <person name="Land M."/>
            <person name="Hauser L."/>
            <person name="Markowitz V."/>
            <person name="Cheng J.-F."/>
            <person name="Hugenholtz P."/>
            <person name="Woyke T."/>
            <person name="Wu D."/>
            <person name="Pukall R."/>
            <person name="Wahrenburg C."/>
            <person name="Brambilla E."/>
            <person name="Klenk H.-P."/>
            <person name="Eisen J.A."/>
        </authorList>
    </citation>
    <scope>NUCLEOTIDE SEQUENCE [LARGE SCALE GENOMIC DNA]</scope>
    <source>
        <strain evidence="12">DSM 13965</strain>
    </source>
</reference>
<dbReference type="Pfam" id="PF05491">
    <property type="entry name" value="WHD_RuvB"/>
    <property type="match status" value="1"/>
</dbReference>
<dbReference type="HOGENOM" id="CLU_055599_1_0_9"/>
<comment type="subunit">
    <text evidence="9">Homohexamer. Forms an RuvA(8)-RuvB(12)-Holliday junction (HJ) complex. HJ DNA is sandwiched between 2 RuvA tetramers; dsDNA enters through RuvA and exits via RuvB. An RuvB hexamer assembles on each DNA strand where it exits the tetramer. Each RuvB hexamer is contacted by two RuvA subunits (via domain III) on 2 adjacent RuvB subunits; this complex drives branch migration. In the full resolvosome a probable DNA-RuvA(4)-RuvB(12)-RuvC(2) complex forms which resolves the HJ.</text>
</comment>
<feature type="region of interest" description="Small ATPAse domain (RuvB-S)" evidence="9">
    <location>
        <begin position="185"/>
        <end position="255"/>
    </location>
</feature>
<keyword evidence="8 9" id="KW-0234">DNA repair</keyword>
<evidence type="ECO:0000256" key="2">
    <source>
        <dbReference type="ARBA" id="ARBA00022741"/>
    </source>
</evidence>
<comment type="subcellular location">
    <subcellularLocation>
        <location evidence="9">Cytoplasm</location>
    </subcellularLocation>
</comment>
<evidence type="ECO:0000256" key="5">
    <source>
        <dbReference type="ARBA" id="ARBA00022840"/>
    </source>
</evidence>
<dbReference type="GO" id="GO:0005737">
    <property type="term" value="C:cytoplasm"/>
    <property type="evidence" value="ECO:0007669"/>
    <property type="project" value="UniProtKB-SubCell"/>
</dbReference>
<dbReference type="Pfam" id="PF17864">
    <property type="entry name" value="AAA_lid_4"/>
    <property type="match status" value="1"/>
</dbReference>
<keyword evidence="13" id="KW-1185">Reference proteome</keyword>
<feature type="binding site" evidence="9">
    <location>
        <position position="24"/>
    </location>
    <ligand>
        <name>ATP</name>
        <dbReference type="ChEBI" id="CHEBI:30616"/>
    </ligand>
</feature>
<dbReference type="InterPro" id="IPR041445">
    <property type="entry name" value="AAA_lid_4"/>
</dbReference>
<dbReference type="HAMAP" id="MF_00016">
    <property type="entry name" value="DNA_HJ_migration_RuvB"/>
    <property type="match status" value="1"/>
</dbReference>
<keyword evidence="5 9" id="KW-0067">ATP-binding</keyword>
<dbReference type="GO" id="GO:0006281">
    <property type="term" value="P:DNA repair"/>
    <property type="evidence" value="ECO:0007669"/>
    <property type="project" value="UniProtKB-UniRule"/>
</dbReference>
<evidence type="ECO:0000256" key="6">
    <source>
        <dbReference type="ARBA" id="ARBA00023125"/>
    </source>
</evidence>
<dbReference type="RefSeq" id="WP_006903954.1">
    <property type="nucleotide sequence ID" value="NZ_JH976535.1"/>
</dbReference>
<dbReference type="SUPFAM" id="SSF52540">
    <property type="entry name" value="P-loop containing nucleoside triphosphate hydrolases"/>
    <property type="match status" value="1"/>
</dbReference>
<dbReference type="InterPro" id="IPR036388">
    <property type="entry name" value="WH-like_DNA-bd_sf"/>
</dbReference>
<dbReference type="InterPro" id="IPR003593">
    <property type="entry name" value="AAA+_ATPase"/>
</dbReference>
<keyword evidence="6 9" id="KW-0238">DNA-binding</keyword>
<dbReference type="EMBL" id="AENY02000003">
    <property type="protein sequence ID" value="EKP93964.1"/>
    <property type="molecule type" value="Genomic_DNA"/>
</dbReference>
<comment type="similarity">
    <text evidence="9">Belongs to the RuvB family.</text>
</comment>
<evidence type="ECO:0000313" key="12">
    <source>
        <dbReference type="EMBL" id="EKP93964.1"/>
    </source>
</evidence>
<dbReference type="EC" id="3.6.4.-" evidence="9"/>
<feature type="binding site" evidence="9">
    <location>
        <position position="184"/>
    </location>
    <ligand>
        <name>ATP</name>
        <dbReference type="ChEBI" id="CHEBI:30616"/>
    </ligand>
</feature>
<evidence type="ECO:0000256" key="10">
    <source>
        <dbReference type="SAM" id="MobiDB-lite"/>
    </source>
</evidence>
<dbReference type="GO" id="GO:0000400">
    <property type="term" value="F:four-way junction DNA binding"/>
    <property type="evidence" value="ECO:0007669"/>
    <property type="project" value="UniProtKB-UniRule"/>
</dbReference>
<dbReference type="Gene3D" id="3.40.50.300">
    <property type="entry name" value="P-loop containing nucleotide triphosphate hydrolases"/>
    <property type="match status" value="1"/>
</dbReference>
<dbReference type="GO" id="GO:0005524">
    <property type="term" value="F:ATP binding"/>
    <property type="evidence" value="ECO:0007669"/>
    <property type="project" value="UniProtKB-UniRule"/>
</dbReference>